<evidence type="ECO:0000256" key="3">
    <source>
        <dbReference type="ARBA" id="ARBA00012756"/>
    </source>
</evidence>
<evidence type="ECO:0000256" key="4">
    <source>
        <dbReference type="ARBA" id="ARBA00022723"/>
    </source>
</evidence>
<dbReference type="SUPFAM" id="SSF51445">
    <property type="entry name" value="(Trans)glycosidases"/>
    <property type="match status" value="1"/>
</dbReference>
<dbReference type="EC" id="3.2.1.23" evidence="3"/>
<dbReference type="CDD" id="cd03143">
    <property type="entry name" value="A4_beta-galactosidase_middle_domain"/>
    <property type="match status" value="1"/>
</dbReference>
<dbReference type="Proteomes" id="UP000029060">
    <property type="component" value="Unassembled WGS sequence"/>
</dbReference>
<name>A0A087BJ71_9BIFI</name>
<dbReference type="GO" id="GO:0005975">
    <property type="term" value="P:carbohydrate metabolic process"/>
    <property type="evidence" value="ECO:0007669"/>
    <property type="project" value="InterPro"/>
</dbReference>
<proteinExistence type="inferred from homology"/>
<dbReference type="PANTHER" id="PTHR36447:SF2">
    <property type="entry name" value="BETA-GALACTOSIDASE YESZ"/>
    <property type="match status" value="1"/>
</dbReference>
<dbReference type="STRING" id="78345.BMERY_1270"/>
<evidence type="ECO:0000313" key="11">
    <source>
        <dbReference type="Proteomes" id="UP000029060"/>
    </source>
</evidence>
<keyword evidence="5 10" id="KW-0378">Hydrolase</keyword>
<evidence type="ECO:0000256" key="7">
    <source>
        <dbReference type="ARBA" id="ARBA00023295"/>
    </source>
</evidence>
<dbReference type="eggNOG" id="COG1874">
    <property type="taxonomic scope" value="Bacteria"/>
</dbReference>
<dbReference type="InterPro" id="IPR003476">
    <property type="entry name" value="Glyco_hydro_42"/>
</dbReference>
<dbReference type="Pfam" id="PF08532">
    <property type="entry name" value="Glyco_hydro_42M"/>
    <property type="match status" value="1"/>
</dbReference>
<dbReference type="RefSeq" id="WP_033522217.1">
    <property type="nucleotide sequence ID" value="NZ_JGZC01000004.1"/>
</dbReference>
<dbReference type="InterPro" id="IPR017853">
    <property type="entry name" value="GH"/>
</dbReference>
<comment type="caution">
    <text evidence="10">The sequence shown here is derived from an EMBL/GenBank/DDBJ whole genome shotgun (WGS) entry which is preliminary data.</text>
</comment>
<gene>
    <name evidence="10" type="ORF">BMERY_1270</name>
</gene>
<evidence type="ECO:0000256" key="5">
    <source>
        <dbReference type="ARBA" id="ARBA00022801"/>
    </source>
</evidence>
<dbReference type="GO" id="GO:0004565">
    <property type="term" value="F:beta-galactosidase activity"/>
    <property type="evidence" value="ECO:0007669"/>
    <property type="project" value="UniProtKB-EC"/>
</dbReference>
<dbReference type="EMBL" id="JGZC01000004">
    <property type="protein sequence ID" value="KFI71071.1"/>
    <property type="molecule type" value="Genomic_DNA"/>
</dbReference>
<keyword evidence="11" id="KW-1185">Reference proteome</keyword>
<evidence type="ECO:0000259" key="8">
    <source>
        <dbReference type="Pfam" id="PF02449"/>
    </source>
</evidence>
<keyword evidence="6" id="KW-0862">Zinc</keyword>
<comment type="catalytic activity">
    <reaction evidence="1">
        <text>Hydrolysis of terminal non-reducing beta-D-galactose residues in beta-D-galactosides.</text>
        <dbReference type="EC" id="3.2.1.23"/>
    </reaction>
</comment>
<dbReference type="InterPro" id="IPR013738">
    <property type="entry name" value="Beta_galactosidase_Trimer"/>
</dbReference>
<reference evidence="10 11" key="1">
    <citation type="submission" date="2014-03" db="EMBL/GenBank/DDBJ databases">
        <title>Genomics of Bifidobacteria.</title>
        <authorList>
            <person name="Ventura M."/>
            <person name="Milani C."/>
            <person name="Lugli G.A."/>
        </authorList>
    </citation>
    <scope>NUCLEOTIDE SEQUENCE [LARGE SCALE GENOMIC DNA]</scope>
    <source>
        <strain evidence="10 11">LMG 11341</strain>
    </source>
</reference>
<evidence type="ECO:0000259" key="9">
    <source>
        <dbReference type="Pfam" id="PF08532"/>
    </source>
</evidence>
<dbReference type="Gene3D" id="3.20.20.80">
    <property type="entry name" value="Glycosidases"/>
    <property type="match status" value="1"/>
</dbReference>
<evidence type="ECO:0000313" key="10">
    <source>
        <dbReference type="EMBL" id="KFI71071.1"/>
    </source>
</evidence>
<dbReference type="InterPro" id="IPR013529">
    <property type="entry name" value="Glyco_hydro_42_N"/>
</dbReference>
<dbReference type="Gene3D" id="3.40.50.880">
    <property type="match status" value="1"/>
</dbReference>
<dbReference type="AlphaFoldDB" id="A0A087BJ71"/>
<dbReference type="Pfam" id="PF02449">
    <property type="entry name" value="Glyco_hydro_42"/>
    <property type="match status" value="1"/>
</dbReference>
<dbReference type="InterPro" id="IPR029062">
    <property type="entry name" value="Class_I_gatase-like"/>
</dbReference>
<comment type="similarity">
    <text evidence="2">Belongs to the glycosyl hydrolase 42 family.</text>
</comment>
<dbReference type="PANTHER" id="PTHR36447">
    <property type="entry name" value="BETA-GALACTOSIDASE GANA"/>
    <property type="match status" value="1"/>
</dbReference>
<keyword evidence="4" id="KW-0479">Metal-binding</keyword>
<evidence type="ECO:0000256" key="6">
    <source>
        <dbReference type="ARBA" id="ARBA00022833"/>
    </source>
</evidence>
<feature type="domain" description="Beta-galactosidase trimerisation" evidence="9">
    <location>
        <begin position="401"/>
        <end position="616"/>
    </location>
</feature>
<accession>A0A087BJ71</accession>
<keyword evidence="7 10" id="KW-0326">Glycosidase</keyword>
<sequence length="708" mass="78558">MSRNEVDHILFGAAYYDEYLMMKGIDRIDEDMKMMKDAGLNVIRIAESTWSTCEPQPGVFDFTYVDRALDAAQRAGIDVIVGTPTYAVPSWLVKLDPSVLAVTPNGQGKYGARQIMDIVNATYRFYGERVIRKLISHVADHPAVIGYQVDNETKYYDSVSDDMQRLFVKYLREKFHGDLDELNHHFGLDYWSNRIDSWEDFPDVTATINESLGGEFDKFRRDQVRAFLQWQTDIVREYAHDDQFITHNFDFEWRGYSFGVQPAVDHFKAATAVDITGVDIYHSTEDDLTGKEIAFGGDMTRSTKNGRNYLVLETEAQGQHGWVPFPGQLRLQAYSHLASGADMVEYWHWHSIHNSFETYWKGLLSHDLEPNPTYREAGVFGHEVASPEVGERLVHLSKRNKVAIMVSNESLTALDWFLIEAGFPFGGTLKYNDVVRNMYDALFELNVECDFIPSDASAERIAGYEMIVTPALYCAPQETIDNLRTFVADGGHLVSTMRSFVSDDEVSVWADRAPHNLTDVFGMTYNQFTRPNGHVSVEFSGPLAGTPSTDAQALIELLDAGEDTEVLAGYGHYAWKDYAAVTRHAFGKGDAEWIATLLDADSIREVMREAVDHAGVAGCGAALAGKVAVRQGVNAKGETVTYLLNYSADEVTVASPVAGDVVVAPVVIATDGTVDGEATSGVALKAGDVVKVGDELTIGRWNLAVIAG</sequence>
<dbReference type="OrthoDB" id="9800974at2"/>
<dbReference type="GO" id="GO:0046872">
    <property type="term" value="F:metal ion binding"/>
    <property type="evidence" value="ECO:0007669"/>
    <property type="project" value="UniProtKB-KW"/>
</dbReference>
<organism evidence="10 11">
    <name type="scientific">Bifidobacterium merycicum</name>
    <dbReference type="NCBI Taxonomy" id="78345"/>
    <lineage>
        <taxon>Bacteria</taxon>
        <taxon>Bacillati</taxon>
        <taxon>Actinomycetota</taxon>
        <taxon>Actinomycetes</taxon>
        <taxon>Bifidobacteriales</taxon>
        <taxon>Bifidobacteriaceae</taxon>
        <taxon>Bifidobacterium</taxon>
    </lineage>
</organism>
<feature type="domain" description="Glycoside hydrolase family 42 N-terminal" evidence="8">
    <location>
        <begin position="26"/>
        <end position="384"/>
    </location>
</feature>
<evidence type="ECO:0000256" key="2">
    <source>
        <dbReference type="ARBA" id="ARBA00005940"/>
    </source>
</evidence>
<dbReference type="GO" id="GO:0009341">
    <property type="term" value="C:beta-galactosidase complex"/>
    <property type="evidence" value="ECO:0007669"/>
    <property type="project" value="InterPro"/>
</dbReference>
<dbReference type="SUPFAM" id="SSF52317">
    <property type="entry name" value="Class I glutamine amidotransferase-like"/>
    <property type="match status" value="1"/>
</dbReference>
<protein>
    <recommendedName>
        <fullName evidence="3">beta-galactosidase</fullName>
        <ecNumber evidence="3">3.2.1.23</ecNumber>
    </recommendedName>
</protein>
<evidence type="ECO:0000256" key="1">
    <source>
        <dbReference type="ARBA" id="ARBA00001412"/>
    </source>
</evidence>